<dbReference type="AlphaFoldDB" id="A0AAP2D934"/>
<accession>A0AAP2D934</accession>
<organism evidence="3 4">
    <name type="scientific">Dawidia soli</name>
    <dbReference type="NCBI Taxonomy" id="2782352"/>
    <lineage>
        <taxon>Bacteria</taxon>
        <taxon>Pseudomonadati</taxon>
        <taxon>Bacteroidota</taxon>
        <taxon>Cytophagia</taxon>
        <taxon>Cytophagales</taxon>
        <taxon>Chryseotaleaceae</taxon>
        <taxon>Dawidia</taxon>
    </lineage>
</organism>
<keyword evidence="1" id="KW-0175">Coiled coil</keyword>
<keyword evidence="2" id="KW-0732">Signal</keyword>
<sequence>MHKILSILFFLLAVASLYAQDSVRHDGGPGVTGRARALLRKTTAKADSVTDAGLDSLNPGLAQRDTLPKGPTAADTLQSLKQKANTASGRLQHAGDTVTQRIDAITDKPAEWQRSVQHKTDSLQQRLTQPVLQQKAETKIQEVVGKDVTLPGNQLPGVPADASIPGLETPGLPAVKAPSVPEMGKGLSPDVTGQGADALGVETPKVDVPGFDKVKESVTEAVPETPGELKEVQQLTEKTKDIDHALGGAGKYEKDIQAVKAGDTEAVSKQAEEHAQAIKPVRAASKELTKATAEQAKYQSLIQRYRDEKLIQEEIKRKAKSVANAQIAGHADKVQKAQQDLMNAKQKLSGKEKVKALFARQSTELEGKKFYQRLVPGMTWQVYKRDYVSVDLALQAGYRVSPRLTTGVGFVYRLGFDKDLDTFVRGLKTYGGRAYGDFAVRKGVFVHGEFEGLHIDPALIMPGTTEPVQDHAYASYFGLGKRFNVTRNLRGAILGLYRLEYEGELPGVNKISARFGVEYVFRRARKKLPGL</sequence>
<evidence type="ECO:0000313" key="3">
    <source>
        <dbReference type="EMBL" id="MBT1686605.1"/>
    </source>
</evidence>
<name>A0AAP2D934_9BACT</name>
<dbReference type="RefSeq" id="WP_254089842.1">
    <property type="nucleotide sequence ID" value="NZ_JAHESC010000009.1"/>
</dbReference>
<evidence type="ECO:0000313" key="4">
    <source>
        <dbReference type="Proteomes" id="UP001319180"/>
    </source>
</evidence>
<reference evidence="3 4" key="1">
    <citation type="submission" date="2021-05" db="EMBL/GenBank/DDBJ databases">
        <title>A Polyphasic approach of four new species of the genus Ohtaekwangia: Ohtaekwangia histidinii sp. nov., Ohtaekwangia cretensis sp. nov., Ohtaekwangia indiensis sp. nov., Ohtaekwangia reichenbachii sp. nov. from diverse environment.</title>
        <authorList>
            <person name="Octaviana S."/>
        </authorList>
    </citation>
    <scope>NUCLEOTIDE SEQUENCE [LARGE SCALE GENOMIC DNA]</scope>
    <source>
        <strain evidence="3 4">PWU37</strain>
    </source>
</reference>
<gene>
    <name evidence="3" type="ORF">KK078_08565</name>
</gene>
<evidence type="ECO:0000256" key="2">
    <source>
        <dbReference type="SAM" id="SignalP"/>
    </source>
</evidence>
<proteinExistence type="predicted"/>
<feature type="coiled-coil region" evidence="1">
    <location>
        <begin position="288"/>
        <end position="354"/>
    </location>
</feature>
<feature type="chain" id="PRO_5042866289" evidence="2">
    <location>
        <begin position="20"/>
        <end position="531"/>
    </location>
</feature>
<feature type="signal peptide" evidence="2">
    <location>
        <begin position="1"/>
        <end position="19"/>
    </location>
</feature>
<dbReference type="Proteomes" id="UP001319180">
    <property type="component" value="Unassembled WGS sequence"/>
</dbReference>
<evidence type="ECO:0000256" key="1">
    <source>
        <dbReference type="SAM" id="Coils"/>
    </source>
</evidence>
<keyword evidence="4" id="KW-1185">Reference proteome</keyword>
<protein>
    <submittedName>
        <fullName evidence="3">Uncharacterized protein</fullName>
    </submittedName>
</protein>
<dbReference type="EMBL" id="JAHESC010000009">
    <property type="protein sequence ID" value="MBT1686605.1"/>
    <property type="molecule type" value="Genomic_DNA"/>
</dbReference>
<comment type="caution">
    <text evidence="3">The sequence shown here is derived from an EMBL/GenBank/DDBJ whole genome shotgun (WGS) entry which is preliminary data.</text>
</comment>